<dbReference type="Proteomes" id="UP000260773">
    <property type="component" value="Unassembled WGS sequence"/>
</dbReference>
<keyword evidence="1" id="KW-0472">Membrane</keyword>
<dbReference type="InterPro" id="IPR046123">
    <property type="entry name" value="DUF6120"/>
</dbReference>
<evidence type="ECO:0000256" key="1">
    <source>
        <dbReference type="SAM" id="Phobius"/>
    </source>
</evidence>
<dbReference type="EMBL" id="QVEP01000058">
    <property type="protein sequence ID" value="RGB74158.1"/>
    <property type="molecule type" value="Genomic_DNA"/>
</dbReference>
<keyword evidence="1" id="KW-0812">Transmembrane</keyword>
<evidence type="ECO:0008006" key="4">
    <source>
        <dbReference type="Google" id="ProtNLM"/>
    </source>
</evidence>
<evidence type="ECO:0000313" key="3">
    <source>
        <dbReference type="Proteomes" id="UP000260773"/>
    </source>
</evidence>
<sequence length="133" mass="15450">MEVPSSITDKEIHNYLSEIKHQLTFTHSPKETASIMQMIESSIDDFLSEHPSATINDLTNHFGSTDEFKEMFISCAESEQLENHLNNSHTKRKYIKIFLFVVALILLIYIGIRIKFYIDLAQEIPAYEVIRIE</sequence>
<dbReference type="RefSeq" id="WP_015515412.1">
    <property type="nucleotide sequence ID" value="NZ_JAQDKA010000001.1"/>
</dbReference>
<protein>
    <recommendedName>
        <fullName evidence="4">DUF1700 domain-containing protein</fullName>
    </recommendedName>
</protein>
<dbReference type="Pfam" id="PF19615">
    <property type="entry name" value="DUF6120"/>
    <property type="match status" value="1"/>
</dbReference>
<organism evidence="2 3">
    <name type="scientific">Coprococcus catus</name>
    <dbReference type="NCBI Taxonomy" id="116085"/>
    <lineage>
        <taxon>Bacteria</taxon>
        <taxon>Bacillati</taxon>
        <taxon>Bacillota</taxon>
        <taxon>Clostridia</taxon>
        <taxon>Lachnospirales</taxon>
        <taxon>Lachnospiraceae</taxon>
        <taxon>Coprococcus</taxon>
    </lineage>
</organism>
<gene>
    <name evidence="2" type="ORF">DW070_15210</name>
</gene>
<proteinExistence type="predicted"/>
<evidence type="ECO:0000313" key="2">
    <source>
        <dbReference type="EMBL" id="RGB74158.1"/>
    </source>
</evidence>
<keyword evidence="1" id="KW-1133">Transmembrane helix</keyword>
<name>A0A3E2TF56_9FIRM</name>
<accession>A0A3E2TF56</accession>
<reference evidence="2 3" key="1">
    <citation type="submission" date="2018-08" db="EMBL/GenBank/DDBJ databases">
        <title>A genome reference for cultivated species of the human gut microbiota.</title>
        <authorList>
            <person name="Zou Y."/>
            <person name="Xue W."/>
            <person name="Luo G."/>
        </authorList>
    </citation>
    <scope>NUCLEOTIDE SEQUENCE [LARGE SCALE GENOMIC DNA]</scope>
    <source>
        <strain evidence="2 3">AF45-17</strain>
    </source>
</reference>
<comment type="caution">
    <text evidence="2">The sequence shown here is derived from an EMBL/GenBank/DDBJ whole genome shotgun (WGS) entry which is preliminary data.</text>
</comment>
<dbReference type="AlphaFoldDB" id="A0A3E2TF56"/>
<feature type="transmembrane region" description="Helical" evidence="1">
    <location>
        <begin position="94"/>
        <end position="112"/>
    </location>
</feature>